<dbReference type="HOGENOM" id="CLU_004184_7_4_1"/>
<dbReference type="OMA" id="FFTRPWW"/>
<dbReference type="Pfam" id="PF06985">
    <property type="entry name" value="HET"/>
    <property type="match status" value="1"/>
</dbReference>
<dbReference type="PANTHER" id="PTHR24148">
    <property type="entry name" value="ANKYRIN REPEAT DOMAIN-CONTAINING PROTEIN 39 HOMOLOG-RELATED"/>
    <property type="match status" value="1"/>
</dbReference>
<dbReference type="eggNOG" id="ENOG502SIE8">
    <property type="taxonomic scope" value="Eukaryota"/>
</dbReference>
<reference evidence="3" key="2">
    <citation type="journal article" date="2013" name="PLoS Genet.">
        <title>Comparative genome structure, secondary metabolite, and effector coding capacity across Cochliobolus pathogens.</title>
        <authorList>
            <person name="Condon B.J."/>
            <person name="Leng Y."/>
            <person name="Wu D."/>
            <person name="Bushley K.E."/>
            <person name="Ohm R.A."/>
            <person name="Otillar R."/>
            <person name="Martin J."/>
            <person name="Schackwitz W."/>
            <person name="Grimwood J."/>
            <person name="MohdZainudin N."/>
            <person name="Xue C."/>
            <person name="Wang R."/>
            <person name="Manning V.A."/>
            <person name="Dhillon B."/>
            <person name="Tu Z.J."/>
            <person name="Steffenson B.J."/>
            <person name="Salamov A."/>
            <person name="Sun H."/>
            <person name="Lowry S."/>
            <person name="LaButti K."/>
            <person name="Han J."/>
            <person name="Copeland A."/>
            <person name="Lindquist E."/>
            <person name="Barry K."/>
            <person name="Schmutz J."/>
            <person name="Baker S.E."/>
            <person name="Ciuffetti L.M."/>
            <person name="Grigoriev I.V."/>
            <person name="Zhong S."/>
            <person name="Turgeon B.G."/>
        </authorList>
    </citation>
    <scope>NUCLEOTIDE SEQUENCE [LARGE SCALE GENOMIC DNA]</scope>
    <source>
        <strain evidence="3">ND90Pr / ATCC 201652</strain>
    </source>
</reference>
<evidence type="ECO:0000313" key="3">
    <source>
        <dbReference type="Proteomes" id="UP000016934"/>
    </source>
</evidence>
<dbReference type="KEGG" id="bsc:COCSADRAFT_253360"/>
<dbReference type="GeneID" id="19135264"/>
<dbReference type="Proteomes" id="UP000016934">
    <property type="component" value="Unassembled WGS sequence"/>
</dbReference>
<protein>
    <recommendedName>
        <fullName evidence="1">Heterokaryon incompatibility domain-containing protein</fullName>
    </recommendedName>
</protein>
<sequence>MRAKDMEASALTPSSSSQHLHEAYFEYSDSLKDRHIRLLDLKFGHNDEIISLGIEKYRIDNHPPYIALSYTWGDANDTVNLLCNGKTIAVTQNLHEALWQFRENRKRLARLKPYTRSHNQPFHFWIDAICINQGNNTEKSFQVGLMREIYEWADHVFVWLGPADKSSDVAIHCINTIGSKAEACGFEDVPELGLRISHEIEFVSGGYQRVVSANPWYGKAMKSLFDSISGRSSLSNLLPITDLNNFFTRPWWTRVWVLQEAALSRDTHFVCGAQRLSRTCCNAFIHMYATLWKANATAFQREQAHFTQYRFDIMRLLFHHRPTLMLTMPKIHRHNAFQLVALLRATCVGSINLKQHGPHNLEATRPEDKIFALLGLAADREELKGFGVVPNYDIPYEQTYTTTMVALLRQGHISILSMCQPSRSPNLPSWVPDWSRSVTDMLQDVRNDHMTLYPEFCSSGCHRTYNRTSIKILEEDSGIVKQISIRSILFDEIFQVGRFPNRIDSKDVPLPETYTWPSEWLVEILRLSYCCTRKHYKRFCDRLSASARTSTGDTVRNSEGEFTRAGNAHFDDAVVLLRDGLRLIGNGRFRVEAERFLATQTITTKFKDRIRNELPLAFQIMGRSLGRLPFVTKKGHLGLGSDGVRQGDAVAIIEGSQVPFVLRPLGKGRFNLVGEAYVDGIMDGEAAETSKFSHITLV</sequence>
<dbReference type="InterPro" id="IPR010730">
    <property type="entry name" value="HET"/>
</dbReference>
<name>M2SRM3_COCSN</name>
<dbReference type="EMBL" id="KB445652">
    <property type="protein sequence ID" value="EMD59736.1"/>
    <property type="molecule type" value="Genomic_DNA"/>
</dbReference>
<accession>M2SRM3</accession>
<feature type="domain" description="Heterokaryon incompatibility" evidence="1">
    <location>
        <begin position="65"/>
        <end position="260"/>
    </location>
</feature>
<dbReference type="InterPro" id="IPR052895">
    <property type="entry name" value="HetReg/Transcr_Mod"/>
</dbReference>
<keyword evidence="3" id="KW-1185">Reference proteome</keyword>
<dbReference type="Pfam" id="PF26639">
    <property type="entry name" value="Het-6_barrel"/>
    <property type="match status" value="1"/>
</dbReference>
<organism evidence="2 3">
    <name type="scientific">Cochliobolus sativus (strain ND90Pr / ATCC 201652)</name>
    <name type="common">Common root rot and spot blotch fungus</name>
    <name type="synonym">Bipolaris sorokiniana</name>
    <dbReference type="NCBI Taxonomy" id="665912"/>
    <lineage>
        <taxon>Eukaryota</taxon>
        <taxon>Fungi</taxon>
        <taxon>Dikarya</taxon>
        <taxon>Ascomycota</taxon>
        <taxon>Pezizomycotina</taxon>
        <taxon>Dothideomycetes</taxon>
        <taxon>Pleosporomycetidae</taxon>
        <taxon>Pleosporales</taxon>
        <taxon>Pleosporineae</taxon>
        <taxon>Pleosporaceae</taxon>
        <taxon>Bipolaris</taxon>
    </lineage>
</organism>
<evidence type="ECO:0000313" key="2">
    <source>
        <dbReference type="EMBL" id="EMD59736.1"/>
    </source>
</evidence>
<dbReference type="OrthoDB" id="2157530at2759"/>
<evidence type="ECO:0000259" key="1">
    <source>
        <dbReference type="Pfam" id="PF06985"/>
    </source>
</evidence>
<dbReference type="RefSeq" id="XP_007704721.1">
    <property type="nucleotide sequence ID" value="XM_007706531.1"/>
</dbReference>
<dbReference type="AlphaFoldDB" id="M2SRM3"/>
<gene>
    <name evidence="2" type="ORF">COCSADRAFT_253360</name>
</gene>
<dbReference type="PANTHER" id="PTHR24148:SF73">
    <property type="entry name" value="HET DOMAIN PROTEIN (AFU_ORTHOLOGUE AFUA_8G01020)"/>
    <property type="match status" value="1"/>
</dbReference>
<reference evidence="2 3" key="1">
    <citation type="journal article" date="2012" name="PLoS Pathog.">
        <title>Diverse lifestyles and strategies of plant pathogenesis encoded in the genomes of eighteen Dothideomycetes fungi.</title>
        <authorList>
            <person name="Ohm R.A."/>
            <person name="Feau N."/>
            <person name="Henrissat B."/>
            <person name="Schoch C.L."/>
            <person name="Horwitz B.A."/>
            <person name="Barry K.W."/>
            <person name="Condon B.J."/>
            <person name="Copeland A.C."/>
            <person name="Dhillon B."/>
            <person name="Glaser F."/>
            <person name="Hesse C.N."/>
            <person name="Kosti I."/>
            <person name="LaButti K."/>
            <person name="Lindquist E.A."/>
            <person name="Lucas S."/>
            <person name="Salamov A.A."/>
            <person name="Bradshaw R.E."/>
            <person name="Ciuffetti L."/>
            <person name="Hamelin R.C."/>
            <person name="Kema G.H.J."/>
            <person name="Lawrence C."/>
            <person name="Scott J.A."/>
            <person name="Spatafora J.W."/>
            <person name="Turgeon B.G."/>
            <person name="de Wit P.J.G.M."/>
            <person name="Zhong S."/>
            <person name="Goodwin S.B."/>
            <person name="Grigoriev I.V."/>
        </authorList>
    </citation>
    <scope>NUCLEOTIDE SEQUENCE [LARGE SCALE GENOMIC DNA]</scope>
    <source>
        <strain evidence="3">ND90Pr / ATCC 201652</strain>
    </source>
</reference>
<proteinExistence type="predicted"/>